<sequence length="279" mass="31324">MHNLGVALLHFIRTALVGLVLFVLLGVGVLAFWMTYEGNDPRMSVGDRNNFSRGEYLAFAVPWGGEQGIMRFWAPHADKVRIDLVHFPNNTGFQFSWPPFSPRGGVAGVWGYMGIEHGNYDGAAAEAPVPARRVDDIKVLSQTFAWSRQTRAGTADVLTEFYLRSDPEEPESKLLEIGWFLHIPDKARGYAEKGKPIGSYTDGEGRHWLVVRDEKFVMFLAKDGADVRSGRIDMLAALKWLKQQKVVSGREWYTGVAIGVEPFGGFGRLQIDKWSVDYR</sequence>
<dbReference type="GO" id="GO:0004553">
    <property type="term" value="F:hydrolase activity, hydrolyzing O-glycosyl compounds"/>
    <property type="evidence" value="ECO:0007669"/>
    <property type="project" value="InterPro"/>
</dbReference>
<keyword evidence="1" id="KW-0472">Membrane</keyword>
<dbReference type="InterPro" id="IPR013319">
    <property type="entry name" value="GH11/12"/>
</dbReference>
<accession>A0A918PFZ6</accession>
<protein>
    <submittedName>
        <fullName evidence="2">Uncharacterized protein</fullName>
    </submittedName>
</protein>
<feature type="transmembrane region" description="Helical" evidence="1">
    <location>
        <begin position="12"/>
        <end position="33"/>
    </location>
</feature>
<dbReference type="Proteomes" id="UP000648075">
    <property type="component" value="Unassembled WGS sequence"/>
</dbReference>
<gene>
    <name evidence="2" type="ORF">GCM10011614_18740</name>
</gene>
<reference evidence="2" key="1">
    <citation type="journal article" date="2014" name="Int. J. Syst. Evol. Microbiol.">
        <title>Complete genome sequence of Corynebacterium casei LMG S-19264T (=DSM 44701T), isolated from a smear-ripened cheese.</title>
        <authorList>
            <consortium name="US DOE Joint Genome Institute (JGI-PGF)"/>
            <person name="Walter F."/>
            <person name="Albersmeier A."/>
            <person name="Kalinowski J."/>
            <person name="Ruckert C."/>
        </authorList>
    </citation>
    <scope>NUCLEOTIDE SEQUENCE</scope>
    <source>
        <strain evidence="2">KCTC 32255</strain>
    </source>
</reference>
<name>A0A918PFZ6_9SPHN</name>
<dbReference type="SUPFAM" id="SSF49899">
    <property type="entry name" value="Concanavalin A-like lectins/glucanases"/>
    <property type="match status" value="1"/>
</dbReference>
<dbReference type="AlphaFoldDB" id="A0A918PFZ6"/>
<dbReference type="EMBL" id="BMZA01000005">
    <property type="protein sequence ID" value="GGZ04006.1"/>
    <property type="molecule type" value="Genomic_DNA"/>
</dbReference>
<evidence type="ECO:0000313" key="3">
    <source>
        <dbReference type="Proteomes" id="UP000648075"/>
    </source>
</evidence>
<keyword evidence="1" id="KW-1133">Transmembrane helix</keyword>
<comment type="caution">
    <text evidence="2">The sequence shown here is derived from an EMBL/GenBank/DDBJ whole genome shotgun (WGS) entry which is preliminary data.</text>
</comment>
<proteinExistence type="predicted"/>
<dbReference type="Gene3D" id="2.60.120.180">
    <property type="match status" value="1"/>
</dbReference>
<organism evidence="2 3">
    <name type="scientific">Novosphingobium colocasiae</name>
    <dbReference type="NCBI Taxonomy" id="1256513"/>
    <lineage>
        <taxon>Bacteria</taxon>
        <taxon>Pseudomonadati</taxon>
        <taxon>Pseudomonadota</taxon>
        <taxon>Alphaproteobacteria</taxon>
        <taxon>Sphingomonadales</taxon>
        <taxon>Sphingomonadaceae</taxon>
        <taxon>Novosphingobium</taxon>
    </lineage>
</organism>
<evidence type="ECO:0000313" key="2">
    <source>
        <dbReference type="EMBL" id="GGZ04006.1"/>
    </source>
</evidence>
<reference evidence="2" key="2">
    <citation type="submission" date="2020-09" db="EMBL/GenBank/DDBJ databases">
        <authorList>
            <person name="Sun Q."/>
            <person name="Kim S."/>
        </authorList>
    </citation>
    <scope>NUCLEOTIDE SEQUENCE</scope>
    <source>
        <strain evidence="2">KCTC 32255</strain>
    </source>
</reference>
<keyword evidence="1" id="KW-0812">Transmembrane</keyword>
<evidence type="ECO:0000256" key="1">
    <source>
        <dbReference type="SAM" id="Phobius"/>
    </source>
</evidence>
<dbReference type="InterPro" id="IPR013320">
    <property type="entry name" value="ConA-like_dom_sf"/>
</dbReference>
<keyword evidence="3" id="KW-1185">Reference proteome</keyword>